<dbReference type="AlphaFoldDB" id="Q6D9X7"/>
<evidence type="ECO:0000313" key="1">
    <source>
        <dbReference type="EMBL" id="CAG73401.1"/>
    </source>
</evidence>
<proteinExistence type="predicted"/>
<accession>Q6D9X7</accession>
<name>Q6D9X7_PECAS</name>
<protein>
    <submittedName>
        <fullName evidence="1">Uncharacterized protein</fullName>
    </submittedName>
</protein>
<dbReference type="HOGENOM" id="CLU_2155930_0_0_6"/>
<reference evidence="1" key="1">
    <citation type="submission" date="2004-02" db="EMBL/GenBank/DDBJ databases">
        <title>The genome sequence of the enterobacterial phytopathogen Erwinia carotovora subsp. atroseptica SCRI1043 and functional genomic identification of novel virulence factors.</title>
        <authorList>
            <person name="Bell K.S."/>
            <person name="Sebaihia M."/>
            <person name="Pritchard L."/>
            <person name="Holden M."/>
            <person name="Hyman L.J."/>
            <person name="Holeva M.C."/>
            <person name="Thomson N.R."/>
            <person name="Bentley S.D."/>
            <person name="Churcher C."/>
            <person name="Mungall K."/>
            <person name="Atkin R."/>
            <person name="Bason N."/>
            <person name="Brooks K."/>
            <person name="Chillingworth T."/>
            <person name="Clark K."/>
            <person name="Doggett J."/>
            <person name="Fraser A."/>
            <person name="Hance Z."/>
            <person name="Hauser H."/>
            <person name="Jagels K."/>
            <person name="Moule S."/>
            <person name="Norbertczak H."/>
            <person name="Ormond D."/>
            <person name="Price C."/>
            <person name="Quail M.A."/>
            <person name="Sanders M."/>
            <person name="Walker D."/>
            <person name="Whitehead S."/>
            <person name="Salmond G.P.C."/>
            <person name="Birch P.R.J."/>
            <person name="Barrell B.G."/>
            <person name="Parkhill J."/>
            <person name="Toth I.K."/>
        </authorList>
    </citation>
    <scope>NUCLEOTIDE SEQUENCE</scope>
    <source>
        <strain evidence="1">SCRI1043</strain>
    </source>
</reference>
<evidence type="ECO:0000313" key="2">
    <source>
        <dbReference type="Proteomes" id="UP000007966"/>
    </source>
</evidence>
<dbReference type="EMBL" id="BX950851">
    <property type="protein sequence ID" value="CAG73401.1"/>
    <property type="molecule type" value="Genomic_DNA"/>
</dbReference>
<dbReference type="Proteomes" id="UP000007966">
    <property type="component" value="Chromosome"/>
</dbReference>
<dbReference type="KEGG" id="eca:ECA0486"/>
<keyword evidence="2" id="KW-1185">Reference proteome</keyword>
<organism evidence="1 2">
    <name type="scientific">Pectobacterium atrosepticum (strain SCRI 1043 / ATCC BAA-672)</name>
    <name type="common">Erwinia carotovora subsp. atroseptica</name>
    <dbReference type="NCBI Taxonomy" id="218491"/>
    <lineage>
        <taxon>Bacteria</taxon>
        <taxon>Pseudomonadati</taxon>
        <taxon>Pseudomonadota</taxon>
        <taxon>Gammaproteobacteria</taxon>
        <taxon>Enterobacterales</taxon>
        <taxon>Pectobacteriaceae</taxon>
        <taxon>Pectobacterium</taxon>
    </lineage>
</organism>
<sequence length="111" mass="12979">MSRNADNITLYQQHVQAGFWEIDVLYLFDNDYSYTNKLVKRHWFSHKRPAVGWSNSFPTNLSLSYRVIRPYGLTPSESAQALFKNALPFFSCNSNYLGYIPLLRNRVVIKP</sequence>
<gene>
    <name evidence="1" type="ordered locus">ECA0486</name>
</gene>